<keyword evidence="3" id="KW-1185">Reference proteome</keyword>
<dbReference type="Gene3D" id="3.10.450.50">
    <property type="match status" value="1"/>
</dbReference>
<dbReference type="InterPro" id="IPR032710">
    <property type="entry name" value="NTF2-like_dom_sf"/>
</dbReference>
<feature type="domain" description="DUF4440" evidence="1">
    <location>
        <begin position="8"/>
        <end position="110"/>
    </location>
</feature>
<dbReference type="InterPro" id="IPR027843">
    <property type="entry name" value="DUF4440"/>
</dbReference>
<protein>
    <submittedName>
        <fullName evidence="2">Nuclear transport factor 2 family protein</fullName>
    </submittedName>
</protein>
<comment type="caution">
    <text evidence="2">The sequence shown here is derived from an EMBL/GenBank/DDBJ whole genome shotgun (WGS) entry which is preliminary data.</text>
</comment>
<dbReference type="EMBL" id="JAEDAK010000011">
    <property type="protein sequence ID" value="MBH9578308.1"/>
    <property type="molecule type" value="Genomic_DNA"/>
</dbReference>
<evidence type="ECO:0000313" key="2">
    <source>
        <dbReference type="EMBL" id="MBH9578308.1"/>
    </source>
</evidence>
<dbReference type="RefSeq" id="WP_198112078.1">
    <property type="nucleotide sequence ID" value="NZ_JAEDAK010000011.1"/>
</dbReference>
<reference evidence="2" key="1">
    <citation type="submission" date="2020-12" db="EMBL/GenBank/DDBJ databases">
        <title>The genome sequence of Inhella sp. 1Y17.</title>
        <authorList>
            <person name="Liu Y."/>
        </authorList>
    </citation>
    <scope>NUCLEOTIDE SEQUENCE</scope>
    <source>
        <strain evidence="2">1Y17</strain>
    </source>
</reference>
<proteinExistence type="predicted"/>
<dbReference type="SUPFAM" id="SSF54427">
    <property type="entry name" value="NTF2-like"/>
    <property type="match status" value="1"/>
</dbReference>
<gene>
    <name evidence="2" type="ORF">I7X39_15565</name>
</gene>
<dbReference type="Pfam" id="PF14534">
    <property type="entry name" value="DUF4440"/>
    <property type="match status" value="1"/>
</dbReference>
<dbReference type="AlphaFoldDB" id="A0A931J5Q8"/>
<sequence length="121" mass="13722">MKAADFIALERRRTQALVQRDIATARALHAPEYQLITPGGGAFSREQYLDKIERGELVYLGWELGEVAVRQGTDMALLRYRATLTLAGGEERPFQVWHTDSYELREGQWLAVWSQATAIKA</sequence>
<evidence type="ECO:0000259" key="1">
    <source>
        <dbReference type="Pfam" id="PF14534"/>
    </source>
</evidence>
<name>A0A931J5Q8_9BURK</name>
<evidence type="ECO:0000313" key="3">
    <source>
        <dbReference type="Proteomes" id="UP000613266"/>
    </source>
</evidence>
<dbReference type="Proteomes" id="UP000613266">
    <property type="component" value="Unassembled WGS sequence"/>
</dbReference>
<organism evidence="2 3">
    <name type="scientific">Inhella proteolytica</name>
    <dbReference type="NCBI Taxonomy" id="2795029"/>
    <lineage>
        <taxon>Bacteria</taxon>
        <taxon>Pseudomonadati</taxon>
        <taxon>Pseudomonadota</taxon>
        <taxon>Betaproteobacteria</taxon>
        <taxon>Burkholderiales</taxon>
        <taxon>Sphaerotilaceae</taxon>
        <taxon>Inhella</taxon>
    </lineage>
</organism>
<accession>A0A931J5Q8</accession>